<keyword evidence="2" id="KW-1185">Reference proteome</keyword>
<name>A0ABV9KRA9_9BACT</name>
<organism evidence="1 2">
    <name type="scientific">Dysgonomonas termitidis</name>
    <dbReference type="NCBI Taxonomy" id="1516126"/>
    <lineage>
        <taxon>Bacteria</taxon>
        <taxon>Pseudomonadati</taxon>
        <taxon>Bacteroidota</taxon>
        <taxon>Bacteroidia</taxon>
        <taxon>Bacteroidales</taxon>
        <taxon>Dysgonomonadaceae</taxon>
        <taxon>Dysgonomonas</taxon>
    </lineage>
</organism>
<reference evidence="2" key="1">
    <citation type="journal article" date="2019" name="Int. J. Syst. Evol. Microbiol.">
        <title>The Global Catalogue of Microorganisms (GCM) 10K type strain sequencing project: providing services to taxonomists for standard genome sequencing and annotation.</title>
        <authorList>
            <consortium name="The Broad Institute Genomics Platform"/>
            <consortium name="The Broad Institute Genome Sequencing Center for Infectious Disease"/>
            <person name="Wu L."/>
            <person name="Ma J."/>
        </authorList>
    </citation>
    <scope>NUCLEOTIDE SEQUENCE [LARGE SCALE GENOMIC DNA]</scope>
    <source>
        <strain evidence="2">CCUG 66188</strain>
    </source>
</reference>
<evidence type="ECO:0008006" key="3">
    <source>
        <dbReference type="Google" id="ProtNLM"/>
    </source>
</evidence>
<proteinExistence type="predicted"/>
<evidence type="ECO:0000313" key="1">
    <source>
        <dbReference type="EMBL" id="MFC4672091.1"/>
    </source>
</evidence>
<evidence type="ECO:0000313" key="2">
    <source>
        <dbReference type="Proteomes" id="UP001596023"/>
    </source>
</evidence>
<dbReference type="Proteomes" id="UP001596023">
    <property type="component" value="Unassembled WGS sequence"/>
</dbReference>
<gene>
    <name evidence="1" type="ORF">ACFO6W_00135</name>
</gene>
<dbReference type="EMBL" id="JBHSGN010000002">
    <property type="protein sequence ID" value="MFC4672091.1"/>
    <property type="molecule type" value="Genomic_DNA"/>
</dbReference>
<sequence length="70" mass="7799">MKAIQIGERVEIVAMPEGSFYKKVKGIVTEIKNGFVTVQADEVMSKWGNEYKKHPSTCSTAGRIENVIIL</sequence>
<dbReference type="RefSeq" id="WP_379993275.1">
    <property type="nucleotide sequence ID" value="NZ_JBHSGN010000002.1"/>
</dbReference>
<protein>
    <recommendedName>
        <fullName evidence="3">KOW domain-containing protein</fullName>
    </recommendedName>
</protein>
<accession>A0ABV9KRA9</accession>
<comment type="caution">
    <text evidence="1">The sequence shown here is derived from an EMBL/GenBank/DDBJ whole genome shotgun (WGS) entry which is preliminary data.</text>
</comment>